<feature type="region of interest" description="Disordered" evidence="1">
    <location>
        <begin position="51"/>
        <end position="71"/>
    </location>
</feature>
<keyword evidence="4" id="KW-1185">Reference proteome</keyword>
<keyword evidence="2" id="KW-1133">Transmembrane helix</keyword>
<evidence type="ECO:0000313" key="4">
    <source>
        <dbReference type="Proteomes" id="UP000521943"/>
    </source>
</evidence>
<name>A0A8H6M502_9AGAR</name>
<evidence type="ECO:0000313" key="3">
    <source>
        <dbReference type="EMBL" id="KAF6755898.1"/>
    </source>
</evidence>
<comment type="caution">
    <text evidence="3">The sequence shown here is derived from an EMBL/GenBank/DDBJ whole genome shotgun (WGS) entry which is preliminary data.</text>
</comment>
<organism evidence="3 4">
    <name type="scientific">Ephemerocybe angulata</name>
    <dbReference type="NCBI Taxonomy" id="980116"/>
    <lineage>
        <taxon>Eukaryota</taxon>
        <taxon>Fungi</taxon>
        <taxon>Dikarya</taxon>
        <taxon>Basidiomycota</taxon>
        <taxon>Agaricomycotina</taxon>
        <taxon>Agaricomycetes</taxon>
        <taxon>Agaricomycetidae</taxon>
        <taxon>Agaricales</taxon>
        <taxon>Agaricineae</taxon>
        <taxon>Psathyrellaceae</taxon>
        <taxon>Ephemerocybe</taxon>
    </lineage>
</organism>
<dbReference type="EMBL" id="JACGCI010000028">
    <property type="protein sequence ID" value="KAF6755898.1"/>
    <property type="molecule type" value="Genomic_DNA"/>
</dbReference>
<dbReference type="OrthoDB" id="3062641at2759"/>
<accession>A0A8H6M502</accession>
<proteinExistence type="predicted"/>
<keyword evidence="2" id="KW-0472">Membrane</keyword>
<evidence type="ECO:0000256" key="2">
    <source>
        <dbReference type="SAM" id="Phobius"/>
    </source>
</evidence>
<protein>
    <submittedName>
        <fullName evidence="3">Uncharacterized protein</fullName>
    </submittedName>
</protein>
<reference evidence="3 4" key="1">
    <citation type="submission" date="2020-07" db="EMBL/GenBank/DDBJ databases">
        <title>Comparative genomics of pyrophilous fungi reveals a link between fire events and developmental genes.</title>
        <authorList>
            <consortium name="DOE Joint Genome Institute"/>
            <person name="Steindorff A.S."/>
            <person name="Carver A."/>
            <person name="Calhoun S."/>
            <person name="Stillman K."/>
            <person name="Liu H."/>
            <person name="Lipzen A."/>
            <person name="Pangilinan J."/>
            <person name="Labutti K."/>
            <person name="Bruns T.D."/>
            <person name="Grigoriev I.V."/>
        </authorList>
    </citation>
    <scope>NUCLEOTIDE SEQUENCE [LARGE SCALE GENOMIC DNA]</scope>
    <source>
        <strain evidence="3 4">CBS 144469</strain>
    </source>
</reference>
<gene>
    <name evidence="3" type="ORF">DFP72DRAFT_304280</name>
</gene>
<sequence length="146" mass="16370">MPAIHRRGQYANESFTKLDILFISSWFIFAAMIFGFLFYKGYTYLRRRRASDGSRSVSAAAPSGQLLDRHSSLKVPEYGSRQQDEKPPTGDVTLVGVWMSDDINPKLIHRLALSDANPKTLASFSDKQGYLYGTFCSQLLVRLGAP</sequence>
<evidence type="ECO:0000256" key="1">
    <source>
        <dbReference type="SAM" id="MobiDB-lite"/>
    </source>
</evidence>
<dbReference type="AlphaFoldDB" id="A0A8H6M502"/>
<feature type="transmembrane region" description="Helical" evidence="2">
    <location>
        <begin position="20"/>
        <end position="39"/>
    </location>
</feature>
<keyword evidence="2" id="KW-0812">Transmembrane</keyword>
<dbReference type="Proteomes" id="UP000521943">
    <property type="component" value="Unassembled WGS sequence"/>
</dbReference>